<dbReference type="InterPro" id="IPR010559">
    <property type="entry name" value="Sig_transdc_His_kin_internal"/>
</dbReference>
<dbReference type="Gene3D" id="3.30.565.10">
    <property type="entry name" value="Histidine kinase-like ATPase, C-terminal domain"/>
    <property type="match status" value="1"/>
</dbReference>
<name>A0A4R3K015_9FIRM</name>
<dbReference type="SMART" id="SM00387">
    <property type="entry name" value="HATPase_c"/>
    <property type="match status" value="1"/>
</dbReference>
<dbReference type="GO" id="GO:0000155">
    <property type="term" value="F:phosphorelay sensor kinase activity"/>
    <property type="evidence" value="ECO:0007669"/>
    <property type="project" value="InterPro"/>
</dbReference>
<reference evidence="6 7" key="1">
    <citation type="submission" date="2019-03" db="EMBL/GenBank/DDBJ databases">
        <title>Genomic Encyclopedia of Type Strains, Phase IV (KMG-IV): sequencing the most valuable type-strain genomes for metagenomic binning, comparative biology and taxonomic classification.</title>
        <authorList>
            <person name="Goeker M."/>
        </authorList>
    </citation>
    <scope>NUCLEOTIDE SEQUENCE [LARGE SCALE GENOMIC DNA]</scope>
    <source>
        <strain evidence="6 7">DSM 29489</strain>
    </source>
</reference>
<evidence type="ECO:0000256" key="3">
    <source>
        <dbReference type="ARBA" id="ARBA00023012"/>
    </source>
</evidence>
<feature type="transmembrane region" description="Helical" evidence="4">
    <location>
        <begin position="39"/>
        <end position="60"/>
    </location>
</feature>
<keyword evidence="4" id="KW-0812">Transmembrane</keyword>
<dbReference type="AlphaFoldDB" id="A0A4R3K015"/>
<evidence type="ECO:0000313" key="6">
    <source>
        <dbReference type="EMBL" id="TCS73580.1"/>
    </source>
</evidence>
<evidence type="ECO:0000259" key="5">
    <source>
        <dbReference type="SMART" id="SM00387"/>
    </source>
</evidence>
<dbReference type="PRINTS" id="PR00344">
    <property type="entry name" value="BCTRLSENSOR"/>
</dbReference>
<comment type="catalytic activity">
    <reaction evidence="1">
        <text>ATP + protein L-histidine = ADP + protein N-phospho-L-histidine.</text>
        <dbReference type="EC" id="2.7.13.3"/>
    </reaction>
</comment>
<evidence type="ECO:0000256" key="4">
    <source>
        <dbReference type="SAM" id="Phobius"/>
    </source>
</evidence>
<gene>
    <name evidence="6" type="ORF">EDD59_1457</name>
</gene>
<dbReference type="Proteomes" id="UP000295726">
    <property type="component" value="Unassembled WGS sequence"/>
</dbReference>
<feature type="transmembrane region" description="Helical" evidence="4">
    <location>
        <begin position="12"/>
        <end position="33"/>
    </location>
</feature>
<keyword evidence="6" id="KW-0418">Kinase</keyword>
<organism evidence="6 7">
    <name type="scientific">Muricomes intestini</name>
    <dbReference type="NCBI Taxonomy" id="1796634"/>
    <lineage>
        <taxon>Bacteria</taxon>
        <taxon>Bacillati</taxon>
        <taxon>Bacillota</taxon>
        <taxon>Clostridia</taxon>
        <taxon>Lachnospirales</taxon>
        <taxon>Lachnospiraceae</taxon>
        <taxon>Muricomes</taxon>
    </lineage>
</organism>
<dbReference type="PANTHER" id="PTHR34220:SF7">
    <property type="entry name" value="SENSOR HISTIDINE KINASE YPDA"/>
    <property type="match status" value="1"/>
</dbReference>
<protein>
    <recommendedName>
        <fullName evidence="2">histidine kinase</fullName>
        <ecNumber evidence="2">2.7.13.3</ecNumber>
    </recommendedName>
</protein>
<dbReference type="EMBL" id="SLZZ01000045">
    <property type="protein sequence ID" value="TCS73580.1"/>
    <property type="molecule type" value="Genomic_DNA"/>
</dbReference>
<keyword evidence="4" id="KW-1133">Transmembrane helix</keyword>
<evidence type="ECO:0000256" key="2">
    <source>
        <dbReference type="ARBA" id="ARBA00012438"/>
    </source>
</evidence>
<accession>A0A4R3K015</accession>
<feature type="domain" description="Histidine kinase/HSP90-like ATPase" evidence="5">
    <location>
        <begin position="218"/>
        <end position="343"/>
    </location>
</feature>
<evidence type="ECO:0000256" key="1">
    <source>
        <dbReference type="ARBA" id="ARBA00000085"/>
    </source>
</evidence>
<dbReference type="GO" id="GO:0016020">
    <property type="term" value="C:membrane"/>
    <property type="evidence" value="ECO:0007669"/>
    <property type="project" value="InterPro"/>
</dbReference>
<dbReference type="InterPro" id="IPR004358">
    <property type="entry name" value="Sig_transdc_His_kin-like_C"/>
</dbReference>
<dbReference type="Pfam" id="PF02518">
    <property type="entry name" value="HATPase_c"/>
    <property type="match status" value="1"/>
</dbReference>
<dbReference type="InterPro" id="IPR050640">
    <property type="entry name" value="Bact_2-comp_sensor_kinase"/>
</dbReference>
<dbReference type="EC" id="2.7.13.3" evidence="2"/>
<dbReference type="Pfam" id="PF06580">
    <property type="entry name" value="His_kinase"/>
    <property type="match status" value="1"/>
</dbReference>
<comment type="caution">
    <text evidence="6">The sequence shown here is derived from an EMBL/GenBank/DDBJ whole genome shotgun (WGS) entry which is preliminary data.</text>
</comment>
<dbReference type="InterPro" id="IPR036890">
    <property type="entry name" value="HATPase_C_sf"/>
</dbReference>
<keyword evidence="3" id="KW-0902">Two-component regulatory system</keyword>
<evidence type="ECO:0000313" key="7">
    <source>
        <dbReference type="Proteomes" id="UP000295726"/>
    </source>
</evidence>
<dbReference type="PANTHER" id="PTHR34220">
    <property type="entry name" value="SENSOR HISTIDINE KINASE YPDA"/>
    <property type="match status" value="1"/>
</dbReference>
<dbReference type="SUPFAM" id="SSF55874">
    <property type="entry name" value="ATPase domain of HSP90 chaperone/DNA topoisomerase II/histidine kinase"/>
    <property type="match status" value="1"/>
</dbReference>
<proteinExistence type="predicted"/>
<dbReference type="RefSeq" id="WP_243117474.1">
    <property type="nucleotide sequence ID" value="NZ_SLZZ01000045.1"/>
</dbReference>
<keyword evidence="4" id="KW-0472">Membrane</keyword>
<sequence length="349" mass="39853">MRHYTVLNFLKAVMAVLTLLLVVSLIAAANLSFHHKYNMMLGISIILCVICTVFIILYVIQINPSVIKLKKLYKEFTNGKTIALEIDSSTHMFMAEEEKLLNRINELINRQELLKASNKQAEYLALQNQINPHFLYNTLEAMRGDALTSGMESLANVAQALSAFFRYTISDMYFLVTVDEELENIQNYFIVQKYRFGNNLKLDVNFLDDERQMRQLRIPKLTLQPIVENSVYHGLEAQVNRGNISITFDQTETHMFISIKDSGKGMSEKELQELNNSLNETPFKTKEKNYANRDGNRGTGHTGIALKNVSQRIKLLFGEEYGIYIFSTEGVGTNVKITLPRQKTIASDI</sequence>
<keyword evidence="7" id="KW-1185">Reference proteome</keyword>
<keyword evidence="6" id="KW-0808">Transferase</keyword>
<dbReference type="InterPro" id="IPR003594">
    <property type="entry name" value="HATPase_dom"/>
</dbReference>